<sequence>MAMIGERSVGFESSDDDNLRILDEVLGCDGRDESTSLKTKRGLKPREESALSTGSRQTAKPFSRNLADELSAVAEPHAAYDDGEPSSKVTLSSDALGTRPRSNGYTPVAKIMAKGVEKIKTSAAQPSQNVSIHLTSAMSLPTQLAR</sequence>
<feature type="region of interest" description="Disordered" evidence="1">
    <location>
        <begin position="76"/>
        <end position="105"/>
    </location>
</feature>
<dbReference type="Proteomes" id="UP000735874">
    <property type="component" value="Unassembled WGS sequence"/>
</dbReference>
<dbReference type="AlphaFoldDB" id="A0A8T1HBA7"/>
<comment type="caution">
    <text evidence="3">The sequence shown here is derived from an EMBL/GenBank/DDBJ whole genome shotgun (WGS) entry which is preliminary data.</text>
</comment>
<name>A0A8T1HBA7_9STRA</name>
<feature type="compositionally biased region" description="Polar residues" evidence="1">
    <location>
        <begin position="87"/>
        <end position="105"/>
    </location>
</feature>
<dbReference type="EMBL" id="RCMG01000901">
    <property type="protein sequence ID" value="KAG2842911.1"/>
    <property type="molecule type" value="Genomic_DNA"/>
</dbReference>
<proteinExistence type="predicted"/>
<dbReference type="EMBL" id="RCMV01001212">
    <property type="protein sequence ID" value="KAG3209745.1"/>
    <property type="molecule type" value="Genomic_DNA"/>
</dbReference>
<evidence type="ECO:0000313" key="4">
    <source>
        <dbReference type="Proteomes" id="UP000760860"/>
    </source>
</evidence>
<organism evidence="3 4">
    <name type="scientific">Phytophthora cactorum</name>
    <dbReference type="NCBI Taxonomy" id="29920"/>
    <lineage>
        <taxon>Eukaryota</taxon>
        <taxon>Sar</taxon>
        <taxon>Stramenopiles</taxon>
        <taxon>Oomycota</taxon>
        <taxon>Peronosporomycetes</taxon>
        <taxon>Peronosporales</taxon>
        <taxon>Peronosporaceae</taxon>
        <taxon>Phytophthora</taxon>
    </lineage>
</organism>
<evidence type="ECO:0000313" key="3">
    <source>
        <dbReference type="EMBL" id="KAG3209745.1"/>
    </source>
</evidence>
<dbReference type="Proteomes" id="UP000760860">
    <property type="component" value="Unassembled WGS sequence"/>
</dbReference>
<evidence type="ECO:0000256" key="1">
    <source>
        <dbReference type="SAM" id="MobiDB-lite"/>
    </source>
</evidence>
<reference evidence="3" key="1">
    <citation type="submission" date="2018-05" db="EMBL/GenBank/DDBJ databases">
        <title>Effector identification in a new, highly contiguous assembly of the strawberry crown rot pathogen Phytophthora cactorum.</title>
        <authorList>
            <person name="Armitage A.D."/>
            <person name="Nellist C.F."/>
            <person name="Bates H."/>
            <person name="Vickerstaff R.J."/>
            <person name="Harrison R.J."/>
        </authorList>
    </citation>
    <scope>NUCLEOTIDE SEQUENCE</scope>
    <source>
        <strain evidence="2">15-7</strain>
        <strain evidence="3">P421</strain>
    </source>
</reference>
<feature type="compositionally biased region" description="Polar residues" evidence="1">
    <location>
        <begin position="50"/>
        <end position="60"/>
    </location>
</feature>
<accession>A0A8T1HBA7</accession>
<gene>
    <name evidence="2" type="ORF">PC113_g18715</name>
    <name evidence="3" type="ORF">PC129_g19248</name>
</gene>
<dbReference type="VEuPathDB" id="FungiDB:PC110_g20446"/>
<protein>
    <submittedName>
        <fullName evidence="3">Uncharacterized protein</fullName>
    </submittedName>
</protein>
<evidence type="ECO:0000313" key="2">
    <source>
        <dbReference type="EMBL" id="KAG2842911.1"/>
    </source>
</evidence>
<feature type="region of interest" description="Disordered" evidence="1">
    <location>
        <begin position="30"/>
        <end position="64"/>
    </location>
</feature>